<gene>
    <name evidence="2" type="ORF">OEG82_17115</name>
</gene>
<evidence type="ECO:0000313" key="2">
    <source>
        <dbReference type="EMBL" id="MCY0095726.1"/>
    </source>
</evidence>
<dbReference type="InterPro" id="IPR016040">
    <property type="entry name" value="NAD(P)-bd_dom"/>
</dbReference>
<dbReference type="SUPFAM" id="SSF51735">
    <property type="entry name" value="NAD(P)-binding Rossmann-fold domains"/>
    <property type="match status" value="1"/>
</dbReference>
<dbReference type="InterPro" id="IPR036291">
    <property type="entry name" value="NAD(P)-bd_dom_sf"/>
</dbReference>
<dbReference type="Pfam" id="PF13460">
    <property type="entry name" value="NAD_binding_10"/>
    <property type="match status" value="1"/>
</dbReference>
<accession>A0ABT3YIJ7</accession>
<sequence>MADGSQVVMIGATGAVGGEVVKALIGMDSIAGITLLGRSRYEGPGDDRISHHVVDVSDPENYRHLLPGHSHAICTLGIGQPSKAERAQFLKIDRDLPLAFGRACCEAGVGHFELLSSVGADSASKSFYLRSKGELEDGLDELGFARLSLFHPSMILTPTNRYGASQALTLAVWPWLTPLLAGPLRKLRGVKVARLGQAIALNLDRTALAHSGAASETLEWDDFNRIVED</sequence>
<organism evidence="2 3">
    <name type="scientific">Hoeflea ulvae</name>
    <dbReference type="NCBI Taxonomy" id="2983764"/>
    <lineage>
        <taxon>Bacteria</taxon>
        <taxon>Pseudomonadati</taxon>
        <taxon>Pseudomonadota</taxon>
        <taxon>Alphaproteobacteria</taxon>
        <taxon>Hyphomicrobiales</taxon>
        <taxon>Rhizobiaceae</taxon>
        <taxon>Hoeflea</taxon>
    </lineage>
</organism>
<reference evidence="2" key="1">
    <citation type="submission" date="2022-10" db="EMBL/GenBank/DDBJ databases">
        <title>Hoeflea sp. J2-29, isolated from marine algae.</title>
        <authorList>
            <person name="Kristyanto S."/>
            <person name="Kim J.M."/>
            <person name="Jeon C.O."/>
        </authorList>
    </citation>
    <scope>NUCLEOTIDE SEQUENCE</scope>
    <source>
        <strain evidence="2">J2-29</strain>
    </source>
</reference>
<evidence type="ECO:0000259" key="1">
    <source>
        <dbReference type="Pfam" id="PF13460"/>
    </source>
</evidence>
<keyword evidence="3" id="KW-1185">Reference proteome</keyword>
<dbReference type="PANTHER" id="PTHR14097:SF7">
    <property type="entry name" value="OXIDOREDUCTASE HTATIP2"/>
    <property type="match status" value="1"/>
</dbReference>
<comment type="caution">
    <text evidence="2">The sequence shown here is derived from an EMBL/GenBank/DDBJ whole genome shotgun (WGS) entry which is preliminary data.</text>
</comment>
<proteinExistence type="predicted"/>
<name>A0ABT3YIJ7_9HYPH</name>
<feature type="domain" description="NAD(P)-binding" evidence="1">
    <location>
        <begin position="11"/>
        <end position="132"/>
    </location>
</feature>
<dbReference type="PANTHER" id="PTHR14097">
    <property type="entry name" value="OXIDOREDUCTASE HTATIP2"/>
    <property type="match status" value="1"/>
</dbReference>
<evidence type="ECO:0000313" key="3">
    <source>
        <dbReference type="Proteomes" id="UP001081283"/>
    </source>
</evidence>
<protein>
    <submittedName>
        <fullName evidence="2">NAD(P)H-binding protein</fullName>
    </submittedName>
</protein>
<dbReference type="Gene3D" id="3.40.50.720">
    <property type="entry name" value="NAD(P)-binding Rossmann-like Domain"/>
    <property type="match status" value="1"/>
</dbReference>
<dbReference type="RefSeq" id="WP_267613600.1">
    <property type="nucleotide sequence ID" value="NZ_JAOVZQ010000001.1"/>
</dbReference>
<dbReference type="EMBL" id="JAOVZQ010000001">
    <property type="protein sequence ID" value="MCY0095726.1"/>
    <property type="molecule type" value="Genomic_DNA"/>
</dbReference>
<dbReference type="Proteomes" id="UP001081283">
    <property type="component" value="Unassembled WGS sequence"/>
</dbReference>